<reference evidence="1 2" key="1">
    <citation type="submission" date="2020-08" db="EMBL/GenBank/DDBJ databases">
        <title>Genomic Encyclopedia of Type Strains, Phase IV (KMG-IV): sequencing the most valuable type-strain genomes for metagenomic binning, comparative biology and taxonomic classification.</title>
        <authorList>
            <person name="Goeker M."/>
        </authorList>
    </citation>
    <scope>NUCLEOTIDE SEQUENCE [LARGE SCALE GENOMIC DNA]</scope>
    <source>
        <strain evidence="1 2">DSM 23562</strain>
    </source>
</reference>
<sequence>MKKHRVVLDIGIEGADKWEAVFRNIDNLRADLGANNVEIEGVIHGKAWPLLVRPEKGGAVEFHPKVEAAIRSGVKLVLCENTMKRNKLEKPDVLPYAATVTSAIGELVKKQTDGWAYLKLGV</sequence>
<dbReference type="AlphaFoldDB" id="A0A7W9SQG4"/>
<proteinExistence type="predicted"/>
<comment type="caution">
    <text evidence="1">The sequence shown here is derived from an EMBL/GenBank/DDBJ whole genome shotgun (WGS) entry which is preliminary data.</text>
</comment>
<dbReference type="Gene3D" id="3.40.1260.10">
    <property type="entry name" value="DsrEFH-like"/>
    <property type="match status" value="1"/>
</dbReference>
<evidence type="ECO:0008006" key="3">
    <source>
        <dbReference type="Google" id="ProtNLM"/>
    </source>
</evidence>
<evidence type="ECO:0000313" key="2">
    <source>
        <dbReference type="Proteomes" id="UP000520814"/>
    </source>
</evidence>
<evidence type="ECO:0000313" key="1">
    <source>
        <dbReference type="EMBL" id="MBB6050318.1"/>
    </source>
</evidence>
<name>A0A7W9SQG4_ARMRO</name>
<dbReference type="EMBL" id="JACHGW010000002">
    <property type="protein sequence ID" value="MBB6050318.1"/>
    <property type="molecule type" value="Genomic_DNA"/>
</dbReference>
<organism evidence="1 2">
    <name type="scientific">Armatimonas rosea</name>
    <dbReference type="NCBI Taxonomy" id="685828"/>
    <lineage>
        <taxon>Bacteria</taxon>
        <taxon>Bacillati</taxon>
        <taxon>Armatimonadota</taxon>
        <taxon>Armatimonadia</taxon>
        <taxon>Armatimonadales</taxon>
        <taxon>Armatimonadaceae</taxon>
        <taxon>Armatimonas</taxon>
    </lineage>
</organism>
<dbReference type="RefSeq" id="WP_184195050.1">
    <property type="nucleotide sequence ID" value="NZ_JACHGW010000002.1"/>
</dbReference>
<accession>A0A7W9SQG4</accession>
<protein>
    <recommendedName>
        <fullName evidence="3">DsrE/DsrF-like family protein</fullName>
    </recommendedName>
</protein>
<keyword evidence="2" id="KW-1185">Reference proteome</keyword>
<dbReference type="SUPFAM" id="SSF75169">
    <property type="entry name" value="DsrEFH-like"/>
    <property type="match status" value="1"/>
</dbReference>
<dbReference type="InterPro" id="IPR003787">
    <property type="entry name" value="Sulphur_relay_DsrE/F-like"/>
</dbReference>
<dbReference type="PANTHER" id="PTHR37691:SF1">
    <property type="entry name" value="BLR3518 PROTEIN"/>
    <property type="match status" value="1"/>
</dbReference>
<gene>
    <name evidence="1" type="ORF">HNQ39_002109</name>
</gene>
<dbReference type="Proteomes" id="UP000520814">
    <property type="component" value="Unassembled WGS sequence"/>
</dbReference>
<dbReference type="PANTHER" id="PTHR37691">
    <property type="entry name" value="BLR3518 PROTEIN"/>
    <property type="match status" value="1"/>
</dbReference>
<dbReference type="Pfam" id="PF02635">
    <property type="entry name" value="DsrE"/>
    <property type="match status" value="1"/>
</dbReference>
<dbReference type="InterPro" id="IPR027396">
    <property type="entry name" value="DsrEFH-like"/>
</dbReference>